<dbReference type="AlphaFoldDB" id="A0A7X5BXD6"/>
<dbReference type="InterPro" id="IPR029069">
    <property type="entry name" value="HotDog_dom_sf"/>
</dbReference>
<evidence type="ECO:0000259" key="1">
    <source>
        <dbReference type="Pfam" id="PF01575"/>
    </source>
</evidence>
<comment type="caution">
    <text evidence="2">The sequence shown here is derived from an EMBL/GenBank/DDBJ whole genome shotgun (WGS) entry which is preliminary data.</text>
</comment>
<dbReference type="GO" id="GO:0006633">
    <property type="term" value="P:fatty acid biosynthetic process"/>
    <property type="evidence" value="ECO:0007669"/>
    <property type="project" value="TreeGrafter"/>
</dbReference>
<dbReference type="Gene3D" id="3.10.129.10">
    <property type="entry name" value="Hotdog Thioesterase"/>
    <property type="match status" value="1"/>
</dbReference>
<dbReference type="OrthoDB" id="9801625at2"/>
<dbReference type="EMBL" id="JAAAMU010000007">
    <property type="protein sequence ID" value="NBC70368.1"/>
    <property type="molecule type" value="Genomic_DNA"/>
</dbReference>
<dbReference type="Pfam" id="PF01575">
    <property type="entry name" value="MaoC_dehydratas"/>
    <property type="match status" value="1"/>
</dbReference>
<dbReference type="SUPFAM" id="SSF54637">
    <property type="entry name" value="Thioesterase/thiol ester dehydrase-isomerase"/>
    <property type="match status" value="1"/>
</dbReference>
<dbReference type="PANTHER" id="PTHR43437">
    <property type="entry name" value="HYDROXYACYL-THIOESTER DEHYDRATASE TYPE 2, MITOCHONDRIAL-RELATED"/>
    <property type="match status" value="1"/>
</dbReference>
<evidence type="ECO:0000313" key="2">
    <source>
        <dbReference type="EMBL" id="NBC70368.1"/>
    </source>
</evidence>
<reference evidence="2 3" key="1">
    <citation type="submission" date="2020-01" db="EMBL/GenBank/DDBJ databases">
        <title>Paenibacillus soybeanensis sp. nov. isolated from the nodules of soybean (Glycine max(L.) Merr).</title>
        <authorList>
            <person name="Wang H."/>
        </authorList>
    </citation>
    <scope>NUCLEOTIDE SEQUENCE [LARGE SCALE GENOMIC DNA]</scope>
    <source>
        <strain evidence="2 3">DSM 23054</strain>
    </source>
</reference>
<organism evidence="2 3">
    <name type="scientific">Paenibacillus sacheonensis</name>
    <dbReference type="NCBI Taxonomy" id="742054"/>
    <lineage>
        <taxon>Bacteria</taxon>
        <taxon>Bacillati</taxon>
        <taxon>Bacillota</taxon>
        <taxon>Bacilli</taxon>
        <taxon>Bacillales</taxon>
        <taxon>Paenibacillaceae</taxon>
        <taxon>Paenibacillus</taxon>
    </lineage>
</organism>
<protein>
    <recommendedName>
        <fullName evidence="1">MaoC-like domain-containing protein</fullName>
    </recommendedName>
</protein>
<sequence>MNKTITMEAIRHYAAASNDTAAIHHDPEAAKRAGFERPIAHGMYIMGIAHAMYMRKHPARWIRSTQMTFLSPLLSDTSVRLEFECSQEEVRVTVIGENGEVIAKGSFLVGRRSGS</sequence>
<dbReference type="PANTHER" id="PTHR43437:SF3">
    <property type="entry name" value="HYDROXYACYL-THIOESTER DEHYDRATASE TYPE 2, MITOCHONDRIAL"/>
    <property type="match status" value="1"/>
</dbReference>
<accession>A0A7X5BXD6</accession>
<gene>
    <name evidence="2" type="ORF">GT003_15310</name>
</gene>
<evidence type="ECO:0000313" key="3">
    <source>
        <dbReference type="Proteomes" id="UP000558113"/>
    </source>
</evidence>
<feature type="domain" description="MaoC-like" evidence="1">
    <location>
        <begin position="3"/>
        <end position="91"/>
    </location>
</feature>
<name>A0A7X5BXD6_9BACL</name>
<keyword evidence="3" id="KW-1185">Reference proteome</keyword>
<dbReference type="InterPro" id="IPR002539">
    <property type="entry name" value="MaoC-like_dom"/>
</dbReference>
<proteinExistence type="predicted"/>
<dbReference type="Proteomes" id="UP000558113">
    <property type="component" value="Unassembled WGS sequence"/>
</dbReference>
<dbReference type="CDD" id="cd03441">
    <property type="entry name" value="R_hydratase_like"/>
    <property type="match status" value="1"/>
</dbReference>
<dbReference type="InterPro" id="IPR050965">
    <property type="entry name" value="UPF0336/Enoyl-CoA_hydratase"/>
</dbReference>
<dbReference type="GO" id="GO:0019171">
    <property type="term" value="F:(3R)-hydroxyacyl-[acyl-carrier-protein] dehydratase activity"/>
    <property type="evidence" value="ECO:0007669"/>
    <property type="project" value="TreeGrafter"/>
</dbReference>